<organism evidence="1">
    <name type="scientific">marine sediment metagenome</name>
    <dbReference type="NCBI Taxonomy" id="412755"/>
    <lineage>
        <taxon>unclassified sequences</taxon>
        <taxon>metagenomes</taxon>
        <taxon>ecological metagenomes</taxon>
    </lineage>
</organism>
<dbReference type="AlphaFoldDB" id="X1JXJ9"/>
<accession>X1JXJ9</accession>
<reference evidence="1" key="1">
    <citation type="journal article" date="2014" name="Front. Microbiol.">
        <title>High frequency of phylogenetically diverse reductive dehalogenase-homologous genes in deep subseafloor sedimentary metagenomes.</title>
        <authorList>
            <person name="Kawai M."/>
            <person name="Futagami T."/>
            <person name="Toyoda A."/>
            <person name="Takaki Y."/>
            <person name="Nishi S."/>
            <person name="Hori S."/>
            <person name="Arai W."/>
            <person name="Tsubouchi T."/>
            <person name="Morono Y."/>
            <person name="Uchiyama I."/>
            <person name="Ito T."/>
            <person name="Fujiyama A."/>
            <person name="Inagaki F."/>
            <person name="Takami H."/>
        </authorList>
    </citation>
    <scope>NUCLEOTIDE SEQUENCE</scope>
    <source>
        <strain evidence="1">Expedition CK06-06</strain>
    </source>
</reference>
<protein>
    <submittedName>
        <fullName evidence="1">Uncharacterized protein</fullName>
    </submittedName>
</protein>
<name>X1JXJ9_9ZZZZ</name>
<proteinExistence type="predicted"/>
<comment type="caution">
    <text evidence="1">The sequence shown here is derived from an EMBL/GenBank/DDBJ whole genome shotgun (WGS) entry which is preliminary data.</text>
</comment>
<evidence type="ECO:0000313" key="1">
    <source>
        <dbReference type="EMBL" id="GAH74523.1"/>
    </source>
</evidence>
<sequence>MPGQETTFLELITITWNDIHHSRNQDWKFWVVLAGLAAGLGAATNTPANHVVVTCFLAAGALVSG</sequence>
<gene>
    <name evidence="1" type="ORF">S03H2_45914</name>
</gene>
<feature type="non-terminal residue" evidence="1">
    <location>
        <position position="65"/>
    </location>
</feature>
<dbReference type="EMBL" id="BARU01028792">
    <property type="protein sequence ID" value="GAH74523.1"/>
    <property type="molecule type" value="Genomic_DNA"/>
</dbReference>